<protein>
    <recommendedName>
        <fullName evidence="3">DUF1963 domain-containing protein</fullName>
    </recommendedName>
</protein>
<dbReference type="Pfam" id="PF09234">
    <property type="entry name" value="DUF1963"/>
    <property type="match status" value="1"/>
</dbReference>
<name>A0A7W3N3V5_9ACTN</name>
<dbReference type="Proteomes" id="UP000539313">
    <property type="component" value="Unassembled WGS sequence"/>
</dbReference>
<evidence type="ECO:0000313" key="2">
    <source>
        <dbReference type="Proteomes" id="UP000539313"/>
    </source>
</evidence>
<dbReference type="SUPFAM" id="SSF103032">
    <property type="entry name" value="Hypothetical protein YwqG"/>
    <property type="match status" value="1"/>
</dbReference>
<gene>
    <name evidence="1" type="ORF">HNR21_005973</name>
</gene>
<accession>A0A7W3N3V5</accession>
<comment type="caution">
    <text evidence="1">The sequence shown here is derived from an EMBL/GenBank/DDBJ whole genome shotgun (WGS) entry which is preliminary data.</text>
</comment>
<dbReference type="Gene3D" id="2.30.320.10">
    <property type="entry name" value="YwqG-like"/>
    <property type="match status" value="1"/>
</dbReference>
<dbReference type="AlphaFoldDB" id="A0A7W3N3V5"/>
<reference evidence="1 2" key="1">
    <citation type="submission" date="2020-08" db="EMBL/GenBank/DDBJ databases">
        <title>Sequencing the genomes of 1000 actinobacteria strains.</title>
        <authorList>
            <person name="Klenk H.-P."/>
        </authorList>
    </citation>
    <scope>NUCLEOTIDE SEQUENCE [LARGE SCALE GENOMIC DNA]</scope>
    <source>
        <strain evidence="1 2">DSM 45823</strain>
    </source>
</reference>
<dbReference type="PANTHER" id="PTHR36436:SF6">
    <property type="entry name" value="SLL5081 PROTEIN"/>
    <property type="match status" value="1"/>
</dbReference>
<dbReference type="InterPro" id="IPR035948">
    <property type="entry name" value="YwqG-like_sf"/>
</dbReference>
<evidence type="ECO:0008006" key="3">
    <source>
        <dbReference type="Google" id="ProtNLM"/>
    </source>
</evidence>
<organism evidence="1 2">
    <name type="scientific">Thermomonospora cellulosilytica</name>
    <dbReference type="NCBI Taxonomy" id="1411118"/>
    <lineage>
        <taxon>Bacteria</taxon>
        <taxon>Bacillati</taxon>
        <taxon>Actinomycetota</taxon>
        <taxon>Actinomycetes</taxon>
        <taxon>Streptosporangiales</taxon>
        <taxon>Thermomonosporaceae</taxon>
        <taxon>Thermomonospora</taxon>
    </lineage>
</organism>
<keyword evidence="2" id="KW-1185">Reference proteome</keyword>
<evidence type="ECO:0000313" key="1">
    <source>
        <dbReference type="EMBL" id="MBA9007091.1"/>
    </source>
</evidence>
<proteinExistence type="predicted"/>
<dbReference type="PANTHER" id="PTHR36436">
    <property type="entry name" value="SLL5081 PROTEIN"/>
    <property type="match status" value="1"/>
</dbReference>
<sequence length="269" mass="29914">MDWIVTERQRLHSLFGVFLAPEVSAAIVPLARPALRLGGQGRAVRLGGTPLLPPGESWPRWAGRPLDFLALVDFAELAAVLPQPDIPESGRAAFYYAGRTPRPWGSRAEERDGWRVFTGELVEASPPEGVHHTPSRTLGAAPFLSLPAPQEPVLRQVESRYSGILAIYEQLYAAWLQHIWPDDPIHQIGGWPVIVQRPVTAEAGHASSGHDPDLPLPPHDRTDADDWCHLLQLDSDDRLGWHWGDPGRVYFCTRKSAPLEDSWLILQAR</sequence>
<dbReference type="RefSeq" id="WP_119729303.1">
    <property type="nucleotide sequence ID" value="NZ_JACJII010000001.1"/>
</dbReference>
<dbReference type="EMBL" id="JACJII010000001">
    <property type="protein sequence ID" value="MBA9007091.1"/>
    <property type="molecule type" value="Genomic_DNA"/>
</dbReference>
<dbReference type="InterPro" id="IPR015315">
    <property type="entry name" value="DUF1963"/>
</dbReference>